<feature type="compositionally biased region" description="Basic and acidic residues" evidence="3">
    <location>
        <begin position="612"/>
        <end position="671"/>
    </location>
</feature>
<dbReference type="Pfam" id="PF00439">
    <property type="entry name" value="Bromodomain"/>
    <property type="match status" value="1"/>
</dbReference>
<evidence type="ECO:0000313" key="6">
    <source>
        <dbReference type="Proteomes" id="UP000002630"/>
    </source>
</evidence>
<keyword evidence="1 2" id="KW-0103">Bromodomain</keyword>
<dbReference type="OrthoDB" id="21449at2759"/>
<dbReference type="PANTHER" id="PTHR45926">
    <property type="entry name" value="OSJNBA0053K19.4 PROTEIN"/>
    <property type="match status" value="1"/>
</dbReference>
<dbReference type="InterPro" id="IPR036427">
    <property type="entry name" value="Bromodomain-like_sf"/>
</dbReference>
<evidence type="ECO:0000256" key="1">
    <source>
        <dbReference type="ARBA" id="ARBA00023117"/>
    </source>
</evidence>
<dbReference type="EMBL" id="FN648129">
    <property type="protein sequence ID" value="CBN78987.1"/>
    <property type="molecule type" value="Genomic_DNA"/>
</dbReference>
<evidence type="ECO:0000259" key="4">
    <source>
        <dbReference type="PROSITE" id="PS50014"/>
    </source>
</evidence>
<evidence type="ECO:0000256" key="2">
    <source>
        <dbReference type="PROSITE-ProRule" id="PRU00035"/>
    </source>
</evidence>
<evidence type="ECO:0000256" key="3">
    <source>
        <dbReference type="SAM" id="MobiDB-lite"/>
    </source>
</evidence>
<reference evidence="5 6" key="1">
    <citation type="journal article" date="2010" name="Nature">
        <title>The Ectocarpus genome and the independent evolution of multicellularity in brown algae.</title>
        <authorList>
            <person name="Cock J.M."/>
            <person name="Sterck L."/>
            <person name="Rouze P."/>
            <person name="Scornet D."/>
            <person name="Allen A.E."/>
            <person name="Amoutzias G."/>
            <person name="Anthouard V."/>
            <person name="Artiguenave F."/>
            <person name="Aury J.M."/>
            <person name="Badger J.H."/>
            <person name="Beszteri B."/>
            <person name="Billiau K."/>
            <person name="Bonnet E."/>
            <person name="Bothwell J.H."/>
            <person name="Bowler C."/>
            <person name="Boyen C."/>
            <person name="Brownlee C."/>
            <person name="Carrano C.J."/>
            <person name="Charrier B."/>
            <person name="Cho G.Y."/>
            <person name="Coelho S.M."/>
            <person name="Collen J."/>
            <person name="Corre E."/>
            <person name="Da Silva C."/>
            <person name="Delage L."/>
            <person name="Delaroque N."/>
            <person name="Dittami S.M."/>
            <person name="Doulbeau S."/>
            <person name="Elias M."/>
            <person name="Farnham G."/>
            <person name="Gachon C.M."/>
            <person name="Gschloessl B."/>
            <person name="Heesch S."/>
            <person name="Jabbari K."/>
            <person name="Jubin C."/>
            <person name="Kawai H."/>
            <person name="Kimura K."/>
            <person name="Kloareg B."/>
            <person name="Kupper F.C."/>
            <person name="Lang D."/>
            <person name="Le Bail A."/>
            <person name="Leblanc C."/>
            <person name="Lerouge P."/>
            <person name="Lohr M."/>
            <person name="Lopez P.J."/>
            <person name="Martens C."/>
            <person name="Maumus F."/>
            <person name="Michel G."/>
            <person name="Miranda-Saavedra D."/>
            <person name="Morales J."/>
            <person name="Moreau H."/>
            <person name="Motomura T."/>
            <person name="Nagasato C."/>
            <person name="Napoli C.A."/>
            <person name="Nelson D.R."/>
            <person name="Nyvall-Collen P."/>
            <person name="Peters A.F."/>
            <person name="Pommier C."/>
            <person name="Potin P."/>
            <person name="Poulain J."/>
            <person name="Quesneville H."/>
            <person name="Read B."/>
            <person name="Rensing S.A."/>
            <person name="Ritter A."/>
            <person name="Rousvoal S."/>
            <person name="Samanta M."/>
            <person name="Samson G."/>
            <person name="Schroeder D.C."/>
            <person name="Segurens B."/>
            <person name="Strittmatter M."/>
            <person name="Tonon T."/>
            <person name="Tregear J.W."/>
            <person name="Valentin K."/>
            <person name="von Dassow P."/>
            <person name="Yamagishi T."/>
            <person name="Van de Peer Y."/>
            <person name="Wincker P."/>
        </authorList>
    </citation>
    <scope>NUCLEOTIDE SEQUENCE [LARGE SCALE GENOMIC DNA]</scope>
    <source>
        <strain evidence="6">Ec32 / CCAP1310/4</strain>
    </source>
</reference>
<accession>D8LG88</accession>
<feature type="domain" description="Bromo" evidence="4">
    <location>
        <begin position="226"/>
        <end position="298"/>
    </location>
</feature>
<gene>
    <name evidence="5" type="ORF">Esi_0158_0043</name>
</gene>
<dbReference type="InParanoid" id="D8LG88"/>
<sequence length="732" mass="79215">METPLHPTPMQRPMMKGKIYVDASNKPTFQGIWGMTHADVNKSGHTNDFKVVRMESVKEQELGLPVYPGNYLGYFKLTTGFQTETVNESFTLTFRGHSNHGYNVYGFGENRFGKTEIVGTVTQTGKMEIFKMLPGTTLQPDPNETPPPLPRPANARAVSPPPPPPIARPLGGSSRGGVSLGGARPKPSGSAKKKAQKKPLPPPPASKNGLPGPHVRTLKDCLMMLKKSDKNNVFQYPVPPNFRGLRGMYADVIKSPMDLGTVMKRIDSKYRTARDCIADVRLVFSNAKDFNPDTDPVHALAASLSGKFEAFVSGHRGVLGLDASAPTSSSGDPAVAVLTAEEQEQLAKDVEELFRVGNANPLNEKAQARVYALYTFAKAYVLDKDRVTIDGGKGEQIKMDALNHVRQRQLRDIVTFFLADSLNDPPPAPSSTTTASSDLAASSTAAGKSKVKDEGTRTSGDGSDRAGAVPPSRPGKRPRTDDVSDSENDDLEEQDEDDEDEDGLSPAKRSRTGSITSPGSKGATRDVSGEGEQKPKAEAPALPVGGGGDPFSRVDSSSLTLEATASTLKDSEIDIDLDEDEDDEDDEEQSAGGAAGGPGSGGEGGGSGDGSKTGKRDEQWLQAQAERKEREEREKARAETEKALEEQRLRQQAQREKERVEEGLRLSRERAAEKARIEAAALEKVNREKKELEEKKEAERLARQGTKASVDLDQVRADSNLMELMDESIYDD</sequence>
<dbReference type="Gene3D" id="1.20.920.10">
    <property type="entry name" value="Bromodomain-like"/>
    <property type="match status" value="1"/>
</dbReference>
<feature type="compositionally biased region" description="Acidic residues" evidence="3">
    <location>
        <begin position="483"/>
        <end position="503"/>
    </location>
</feature>
<dbReference type="InterPro" id="IPR001487">
    <property type="entry name" value="Bromodomain"/>
</dbReference>
<feature type="compositionally biased region" description="Basic and acidic residues" evidence="3">
    <location>
        <begin position="523"/>
        <end position="537"/>
    </location>
</feature>
<proteinExistence type="predicted"/>
<feature type="compositionally biased region" description="Low complexity" evidence="3">
    <location>
        <begin position="181"/>
        <end position="190"/>
    </location>
</feature>
<protein>
    <submittedName>
        <fullName evidence="5">Ankyrin repeat-containing protein</fullName>
    </submittedName>
</protein>
<dbReference type="SUPFAM" id="SSF47370">
    <property type="entry name" value="Bromodomain"/>
    <property type="match status" value="1"/>
</dbReference>
<feature type="compositionally biased region" description="Low complexity" evidence="3">
    <location>
        <begin position="556"/>
        <end position="568"/>
    </location>
</feature>
<feature type="compositionally biased region" description="Acidic residues" evidence="3">
    <location>
        <begin position="573"/>
        <end position="589"/>
    </location>
</feature>
<keyword evidence="6" id="KW-1185">Reference proteome</keyword>
<feature type="region of interest" description="Disordered" evidence="3">
    <location>
        <begin position="134"/>
        <end position="215"/>
    </location>
</feature>
<name>D8LG88_ECTSI</name>
<feature type="region of interest" description="Disordered" evidence="3">
    <location>
        <begin position="422"/>
        <end position="671"/>
    </location>
</feature>
<dbReference type="PRINTS" id="PR00503">
    <property type="entry name" value="BROMODOMAIN"/>
</dbReference>
<evidence type="ECO:0000313" key="5">
    <source>
        <dbReference type="EMBL" id="CBN78987.1"/>
    </source>
</evidence>
<dbReference type="SMART" id="SM00297">
    <property type="entry name" value="BROMO"/>
    <property type="match status" value="1"/>
</dbReference>
<dbReference type="STRING" id="2880.D8LG88"/>
<organism evidence="5 6">
    <name type="scientific">Ectocarpus siliculosus</name>
    <name type="common">Brown alga</name>
    <name type="synonym">Conferva siliculosa</name>
    <dbReference type="NCBI Taxonomy" id="2880"/>
    <lineage>
        <taxon>Eukaryota</taxon>
        <taxon>Sar</taxon>
        <taxon>Stramenopiles</taxon>
        <taxon>Ochrophyta</taxon>
        <taxon>PX clade</taxon>
        <taxon>Phaeophyceae</taxon>
        <taxon>Ectocarpales</taxon>
        <taxon>Ectocarpaceae</taxon>
        <taxon>Ectocarpus</taxon>
    </lineage>
</organism>
<dbReference type="EMBL" id="FN649737">
    <property type="protein sequence ID" value="CBN78987.1"/>
    <property type="molecule type" value="Genomic_DNA"/>
</dbReference>
<dbReference type="Proteomes" id="UP000002630">
    <property type="component" value="Linkage Group LG12"/>
</dbReference>
<dbReference type="eggNOG" id="KOG1474">
    <property type="taxonomic scope" value="Eukaryota"/>
</dbReference>
<dbReference type="PROSITE" id="PS50014">
    <property type="entry name" value="BROMODOMAIN_2"/>
    <property type="match status" value="1"/>
</dbReference>
<dbReference type="AlphaFoldDB" id="D8LG88"/>
<feature type="compositionally biased region" description="Low complexity" evidence="3">
    <location>
        <begin position="430"/>
        <end position="446"/>
    </location>
</feature>
<feature type="compositionally biased region" description="Gly residues" evidence="3">
    <location>
        <begin position="593"/>
        <end position="611"/>
    </location>
</feature>